<evidence type="ECO:0008006" key="3">
    <source>
        <dbReference type="Google" id="ProtNLM"/>
    </source>
</evidence>
<proteinExistence type="predicted"/>
<protein>
    <recommendedName>
        <fullName evidence="3">DUF4160 domain-containing protein</fullName>
    </recommendedName>
</protein>
<dbReference type="RefSeq" id="WP_093256323.1">
    <property type="nucleotide sequence ID" value="NZ_FNQM01000029.1"/>
</dbReference>
<keyword evidence="2" id="KW-1185">Reference proteome</keyword>
<reference evidence="1 2" key="1">
    <citation type="submission" date="2016-10" db="EMBL/GenBank/DDBJ databases">
        <authorList>
            <person name="de Groot N.N."/>
        </authorList>
    </citation>
    <scope>NUCLEOTIDE SEQUENCE [LARGE SCALE GENOMIC DNA]</scope>
    <source>
        <strain evidence="1 2">DSM 15345</strain>
    </source>
</reference>
<dbReference type="Proteomes" id="UP000198703">
    <property type="component" value="Unassembled WGS sequence"/>
</dbReference>
<dbReference type="STRING" id="89524.SAMN05444370_12918"/>
<organism evidence="1 2">
    <name type="scientific">Rubrimonas cliftonensis</name>
    <dbReference type="NCBI Taxonomy" id="89524"/>
    <lineage>
        <taxon>Bacteria</taxon>
        <taxon>Pseudomonadati</taxon>
        <taxon>Pseudomonadota</taxon>
        <taxon>Alphaproteobacteria</taxon>
        <taxon>Rhodobacterales</taxon>
        <taxon>Paracoccaceae</taxon>
        <taxon>Rubrimonas</taxon>
    </lineage>
</organism>
<dbReference type="OrthoDB" id="122670at2"/>
<dbReference type="Pfam" id="PF13711">
    <property type="entry name" value="DUF4160"/>
    <property type="match status" value="1"/>
</dbReference>
<gene>
    <name evidence="1" type="ORF">SAMN05444370_12918</name>
</gene>
<dbReference type="AlphaFoldDB" id="A0A1H4FUU0"/>
<accession>A0A1H4FUU0</accession>
<sequence length="82" mass="9360">MVVVHRAHGFRFVIYTADHEPAHVHVTGPGQAKINLLGPAGAPELVYSVGIKRSDLRKLLLEVERRRDDMLQQWERIHGRVD</sequence>
<evidence type="ECO:0000313" key="1">
    <source>
        <dbReference type="EMBL" id="SEB01085.1"/>
    </source>
</evidence>
<dbReference type="EMBL" id="FNQM01000029">
    <property type="protein sequence ID" value="SEB01085.1"/>
    <property type="molecule type" value="Genomic_DNA"/>
</dbReference>
<name>A0A1H4FUU0_9RHOB</name>
<dbReference type="InterPro" id="IPR025427">
    <property type="entry name" value="DUF4160"/>
</dbReference>
<evidence type="ECO:0000313" key="2">
    <source>
        <dbReference type="Proteomes" id="UP000198703"/>
    </source>
</evidence>